<dbReference type="GO" id="GO:0004673">
    <property type="term" value="F:protein histidine kinase activity"/>
    <property type="evidence" value="ECO:0007669"/>
    <property type="project" value="UniProtKB-EC"/>
</dbReference>
<dbReference type="InterPro" id="IPR003018">
    <property type="entry name" value="GAF"/>
</dbReference>
<dbReference type="InterPro" id="IPR013767">
    <property type="entry name" value="PAS_fold"/>
</dbReference>
<comment type="caution">
    <text evidence="12">The sequence shown here is derived from an EMBL/GenBank/DDBJ whole genome shotgun (WGS) entry which is preliminary data.</text>
</comment>
<evidence type="ECO:0000313" key="13">
    <source>
        <dbReference type="Proteomes" id="UP000245657"/>
    </source>
</evidence>
<evidence type="ECO:0000313" key="12">
    <source>
        <dbReference type="EMBL" id="PWR73254.1"/>
    </source>
</evidence>
<evidence type="ECO:0000256" key="1">
    <source>
        <dbReference type="ARBA" id="ARBA00000085"/>
    </source>
</evidence>
<dbReference type="PANTHER" id="PTHR43304:SF1">
    <property type="entry name" value="PAC DOMAIN-CONTAINING PROTEIN"/>
    <property type="match status" value="1"/>
</dbReference>
<dbReference type="InterPro" id="IPR005467">
    <property type="entry name" value="His_kinase_dom"/>
</dbReference>
<feature type="domain" description="PAS" evidence="10">
    <location>
        <begin position="702"/>
        <end position="760"/>
    </location>
</feature>
<dbReference type="InterPro" id="IPR000014">
    <property type="entry name" value="PAS"/>
</dbReference>
<keyword evidence="3 6" id="KW-0597">Phosphoprotein</keyword>
<keyword evidence="7" id="KW-0175">Coiled coil</keyword>
<evidence type="ECO:0000259" key="9">
    <source>
        <dbReference type="PROSITE" id="PS50110"/>
    </source>
</evidence>
<proteinExistence type="predicted"/>
<dbReference type="SUPFAM" id="SSF52172">
    <property type="entry name" value="CheY-like"/>
    <property type="match status" value="1"/>
</dbReference>
<evidence type="ECO:0000259" key="10">
    <source>
        <dbReference type="PROSITE" id="PS50112"/>
    </source>
</evidence>
<dbReference type="PROSITE" id="PS50112">
    <property type="entry name" value="PAS"/>
    <property type="match status" value="6"/>
</dbReference>
<evidence type="ECO:0000256" key="4">
    <source>
        <dbReference type="ARBA" id="ARBA00022679"/>
    </source>
</evidence>
<feature type="domain" description="PAS" evidence="10">
    <location>
        <begin position="327"/>
        <end position="398"/>
    </location>
</feature>
<feature type="domain" description="PAS" evidence="10">
    <location>
        <begin position="577"/>
        <end position="644"/>
    </location>
</feature>
<dbReference type="Pfam" id="PF00989">
    <property type="entry name" value="PAS"/>
    <property type="match status" value="3"/>
</dbReference>
<evidence type="ECO:0000256" key="7">
    <source>
        <dbReference type="SAM" id="Coils"/>
    </source>
</evidence>
<keyword evidence="5" id="KW-0418">Kinase</keyword>
<dbReference type="SMART" id="SM00086">
    <property type="entry name" value="PAC"/>
    <property type="match status" value="6"/>
</dbReference>
<dbReference type="Gene3D" id="3.40.50.2300">
    <property type="match status" value="1"/>
</dbReference>
<dbReference type="Gene3D" id="3.30.565.10">
    <property type="entry name" value="Histidine kinase-like ATPase, C-terminal domain"/>
    <property type="match status" value="1"/>
</dbReference>
<feature type="domain" description="Histidine kinase" evidence="8">
    <location>
        <begin position="1217"/>
        <end position="1315"/>
    </location>
</feature>
<dbReference type="GO" id="GO:0006355">
    <property type="term" value="P:regulation of DNA-templated transcription"/>
    <property type="evidence" value="ECO:0007669"/>
    <property type="project" value="InterPro"/>
</dbReference>
<dbReference type="InterPro" id="IPR052162">
    <property type="entry name" value="Sensor_kinase/Photoreceptor"/>
</dbReference>
<dbReference type="Pfam" id="PF13426">
    <property type="entry name" value="PAS_9"/>
    <property type="match status" value="2"/>
</dbReference>
<feature type="domain" description="PAS" evidence="10">
    <location>
        <begin position="452"/>
        <end position="510"/>
    </location>
</feature>
<dbReference type="PROSITE" id="PS50113">
    <property type="entry name" value="PAC"/>
    <property type="match status" value="4"/>
</dbReference>
<dbReference type="Pfam" id="PF02518">
    <property type="entry name" value="HATPase_c"/>
    <property type="match status" value="1"/>
</dbReference>
<evidence type="ECO:0000259" key="8">
    <source>
        <dbReference type="PROSITE" id="PS50109"/>
    </source>
</evidence>
<dbReference type="EMBL" id="QGMY01000003">
    <property type="protein sequence ID" value="PWR73254.1"/>
    <property type="molecule type" value="Genomic_DNA"/>
</dbReference>
<feature type="domain" description="PAC" evidence="11">
    <location>
        <begin position="526"/>
        <end position="576"/>
    </location>
</feature>
<dbReference type="InterPro" id="IPR011006">
    <property type="entry name" value="CheY-like_superfamily"/>
</dbReference>
<dbReference type="InterPro" id="IPR000700">
    <property type="entry name" value="PAS-assoc_C"/>
</dbReference>
<feature type="domain" description="PAS" evidence="10">
    <location>
        <begin position="985"/>
        <end position="1047"/>
    </location>
</feature>
<dbReference type="SUPFAM" id="SSF55874">
    <property type="entry name" value="ATPase domain of HSP90 chaperone/DNA topoisomerase II/histidine kinase"/>
    <property type="match status" value="1"/>
</dbReference>
<dbReference type="SUPFAM" id="SSF55781">
    <property type="entry name" value="GAF domain-like"/>
    <property type="match status" value="1"/>
</dbReference>
<protein>
    <recommendedName>
        <fullName evidence="2">histidine kinase</fullName>
        <ecNumber evidence="2">2.7.13.3</ecNumber>
    </recommendedName>
</protein>
<dbReference type="Pfam" id="PF13188">
    <property type="entry name" value="PAS_8"/>
    <property type="match status" value="1"/>
</dbReference>
<dbReference type="Pfam" id="PF01590">
    <property type="entry name" value="GAF"/>
    <property type="match status" value="1"/>
</dbReference>
<dbReference type="InterPro" id="IPR029016">
    <property type="entry name" value="GAF-like_dom_sf"/>
</dbReference>
<dbReference type="PANTHER" id="PTHR43304">
    <property type="entry name" value="PHYTOCHROME-LIKE PROTEIN CPH1"/>
    <property type="match status" value="1"/>
</dbReference>
<evidence type="ECO:0000256" key="5">
    <source>
        <dbReference type="ARBA" id="ARBA00022777"/>
    </source>
</evidence>
<gene>
    <name evidence="12" type="ORF">DK846_05370</name>
</gene>
<dbReference type="NCBIfam" id="TIGR00229">
    <property type="entry name" value="sensory_box"/>
    <property type="match status" value="6"/>
</dbReference>
<dbReference type="InterPro" id="IPR001610">
    <property type="entry name" value="PAC"/>
</dbReference>
<accession>A0A2V2MYP0</accession>
<dbReference type="CDD" id="cd00075">
    <property type="entry name" value="HATPase"/>
    <property type="match status" value="1"/>
</dbReference>
<keyword evidence="13" id="KW-1185">Reference proteome</keyword>
<name>A0A2V2MYP0_9EURY</name>
<reference evidence="12 13" key="1">
    <citation type="submission" date="2018-05" db="EMBL/GenBank/DDBJ databases">
        <title>Draft genome of Methanospirillum lacunae Ki8-1.</title>
        <authorList>
            <person name="Dueholm M.S."/>
            <person name="Nielsen P.H."/>
            <person name="Bakmann L.F."/>
            <person name="Otzen D.E."/>
        </authorList>
    </citation>
    <scope>NUCLEOTIDE SEQUENCE [LARGE SCALE GENOMIC DNA]</scope>
    <source>
        <strain evidence="12 13">Ki8-1</strain>
    </source>
</reference>
<dbReference type="SUPFAM" id="SSF55785">
    <property type="entry name" value="PYP-like sensor domain (PAS domain)"/>
    <property type="match status" value="6"/>
</dbReference>
<feature type="domain" description="PAC" evidence="11">
    <location>
        <begin position="1061"/>
        <end position="1111"/>
    </location>
</feature>
<dbReference type="InterPro" id="IPR003594">
    <property type="entry name" value="HATPase_dom"/>
</dbReference>
<feature type="modified residue" description="4-aspartylphosphate" evidence="6">
    <location>
        <position position="80"/>
    </location>
</feature>
<dbReference type="SMART" id="SM00091">
    <property type="entry name" value="PAS"/>
    <property type="match status" value="6"/>
</dbReference>
<dbReference type="GO" id="GO:0000160">
    <property type="term" value="P:phosphorelay signal transduction system"/>
    <property type="evidence" value="ECO:0007669"/>
    <property type="project" value="InterPro"/>
</dbReference>
<dbReference type="PROSITE" id="PS50109">
    <property type="entry name" value="HIS_KIN"/>
    <property type="match status" value="1"/>
</dbReference>
<organism evidence="12 13">
    <name type="scientific">Methanospirillum lacunae</name>
    <dbReference type="NCBI Taxonomy" id="668570"/>
    <lineage>
        <taxon>Archaea</taxon>
        <taxon>Methanobacteriati</taxon>
        <taxon>Methanobacteriota</taxon>
        <taxon>Stenosarchaea group</taxon>
        <taxon>Methanomicrobia</taxon>
        <taxon>Methanomicrobiales</taxon>
        <taxon>Methanospirillaceae</taxon>
        <taxon>Methanospirillum</taxon>
    </lineage>
</organism>
<dbReference type="PROSITE" id="PS50110">
    <property type="entry name" value="RESPONSE_REGULATORY"/>
    <property type="match status" value="1"/>
</dbReference>
<feature type="domain" description="PAC" evidence="11">
    <location>
        <begin position="777"/>
        <end position="829"/>
    </location>
</feature>
<dbReference type="InterPro" id="IPR035965">
    <property type="entry name" value="PAS-like_dom_sf"/>
</dbReference>
<dbReference type="Proteomes" id="UP000245657">
    <property type="component" value="Unassembled WGS sequence"/>
</dbReference>
<sequence>MVVWIPLSDPLTLSIKYMPILSTPTEITYRVLYVDDEPTLLEIGKLYLEQKWKFVVTTVQSANDALDFLILNQYDAIVSDYQMPGMDGIELLHEIRSRYSDLPFILFTGRGREEVVIKALNAGADFYLQKGGKPKVQFAELANQLKKAILKKKAEDDRFIAEQALIESEEKYHTIFDSSPYPIVTISCQNGYLQTVNTAFLNLCGCIKDEVIGKTFGELGLFSEYYSYWFNSICQIKSLVSNVPITLTGMRGQKIEALLSTTPVTIKGSPSLLTTIVDITAQNRIIEEVKLKNNELHSAYEQLSCVEEELHEKFDEVRKNEQELRASEKKFRALVENSLEGIIIINYSGDILFLNNAASQLVDIYTYKSLIGTNVHDFLSSEYHDIAKQNIDQILLGTNKQSSQYKLRTRKNRDIWVETIGKRIRFKGSSAVLVSIRDITERKLTEDALMESESKFSSVFKNNPVPLTLVSADDGTVVDVNSAFERETGYLIHEIVGNKTGLNNLFYDKDEKSRFISTLRNKHVINGMEIKSQRKSGKIRDVLISSSLIQVNGKRHILSSIKDITEQKKAVSALKEKEEKFRFLIDCCHEGILLTDLQGTILFSNKATVQMVEFEDTSEVIGRNIIEFIADESREEVRKQYKQIGNTCEPLCSHHQAITKTGKQIYVESIGQIHTYKGNPALLITVRDVTDRLLAHEALKASEMRFRAVSENAGTWIWEVDSEGIYRYSSSVVEQILGYRSEELVGKEHFSSLLDPATRDDPYNDSVIALSNFAPIKDSTILFKHKNGSTVVLNISSTPAYDIRGRISGYYGVSEDITKRRDTESNFQKLIGTLVRKTGLSAVRNISNILRSWLQADCVIVGKLNPDHTGVNAISMILDGEEISDGYYSLSGTPCEKTCEQEFHICTDNVIMNFPEADILKQFKFRGYCGTPIRNYEGKTIGVLCVLSRKPLVPPEGTREIMDIIAGKVAAEIERSQIEDALRESEEKFRMLVDLSLDGIIIIDKKGILLFGNQAAGRIFDLDIEDLIESGQQNVLDFISPESHDRVIYEIGHVADVIEPYTVDYQAITSSGRTIWIEGIGKEILYRDSPAVLLSLRDITLRKQMEDAILRKNKQLNLLSSITRHDILNMIMVIQGSLEIIQMEFSEPGLIEYIMKMRTAADTIKAQIEFTRFYQDMSSHTAQWLDLDSCMPFAYIPTNINFENKLKGVRVYADQMLEKIFFNLLDNSIRHGQVVTNIRVGYYLDTENLIVLWEDNGIGIPMDLKEQIFELGFGKNTGYGLFLVREILSLTGITIKETGKPGIGARFEFLFPRGTYQFT</sequence>
<feature type="domain" description="PAS" evidence="10">
    <location>
        <begin position="168"/>
        <end position="215"/>
    </location>
</feature>
<dbReference type="SMART" id="SM00448">
    <property type="entry name" value="REC"/>
    <property type="match status" value="1"/>
</dbReference>
<dbReference type="CDD" id="cd00130">
    <property type="entry name" value="PAS"/>
    <property type="match status" value="5"/>
</dbReference>
<evidence type="ECO:0000256" key="6">
    <source>
        <dbReference type="PROSITE-ProRule" id="PRU00169"/>
    </source>
</evidence>
<evidence type="ECO:0000256" key="2">
    <source>
        <dbReference type="ARBA" id="ARBA00012438"/>
    </source>
</evidence>
<comment type="catalytic activity">
    <reaction evidence="1">
        <text>ATP + protein L-histidine = ADP + protein N-phospho-L-histidine.</text>
        <dbReference type="EC" id="2.7.13.3"/>
    </reaction>
</comment>
<feature type="coiled-coil region" evidence="7">
    <location>
        <begin position="303"/>
        <end position="337"/>
    </location>
</feature>
<dbReference type="InterPro" id="IPR001789">
    <property type="entry name" value="Sig_transdc_resp-reg_receiver"/>
</dbReference>
<dbReference type="SMART" id="SM00387">
    <property type="entry name" value="HATPase_c"/>
    <property type="match status" value="1"/>
</dbReference>
<dbReference type="EC" id="2.7.13.3" evidence="2"/>
<dbReference type="CDD" id="cd00156">
    <property type="entry name" value="REC"/>
    <property type="match status" value="1"/>
</dbReference>
<feature type="domain" description="Response regulatory" evidence="9">
    <location>
        <begin position="30"/>
        <end position="145"/>
    </location>
</feature>
<dbReference type="InterPro" id="IPR036890">
    <property type="entry name" value="HATPase_C_sf"/>
</dbReference>
<feature type="domain" description="PAC" evidence="11">
    <location>
        <begin position="401"/>
        <end position="451"/>
    </location>
</feature>
<evidence type="ECO:0000256" key="3">
    <source>
        <dbReference type="ARBA" id="ARBA00022553"/>
    </source>
</evidence>
<keyword evidence="4" id="KW-0808">Transferase</keyword>
<dbReference type="Pfam" id="PF00072">
    <property type="entry name" value="Response_reg"/>
    <property type="match status" value="1"/>
</dbReference>
<evidence type="ECO:0000259" key="11">
    <source>
        <dbReference type="PROSITE" id="PS50113"/>
    </source>
</evidence>
<dbReference type="Gene3D" id="3.30.450.40">
    <property type="match status" value="1"/>
</dbReference>
<dbReference type="Gene3D" id="3.30.450.20">
    <property type="entry name" value="PAS domain"/>
    <property type="match status" value="6"/>
</dbReference>